<gene>
    <name evidence="3" type="ORF">N7G274_001031</name>
</gene>
<feature type="region of interest" description="Disordered" evidence="1">
    <location>
        <begin position="1"/>
        <end position="200"/>
    </location>
</feature>
<feature type="domain" description="Extracellular mutant protein 11 C-terminal" evidence="2">
    <location>
        <begin position="437"/>
        <end position="573"/>
    </location>
</feature>
<dbReference type="EMBL" id="JBEFKJ010000003">
    <property type="protein sequence ID" value="KAL2047013.1"/>
    <property type="molecule type" value="Genomic_DNA"/>
</dbReference>
<name>A0ABR4APG7_9LECA</name>
<proteinExistence type="predicted"/>
<feature type="compositionally biased region" description="Acidic residues" evidence="1">
    <location>
        <begin position="145"/>
        <end position="176"/>
    </location>
</feature>
<dbReference type="Proteomes" id="UP001590950">
    <property type="component" value="Unassembled WGS sequence"/>
</dbReference>
<accession>A0ABR4APG7</accession>
<feature type="compositionally biased region" description="Polar residues" evidence="1">
    <location>
        <begin position="381"/>
        <end position="406"/>
    </location>
</feature>
<feature type="compositionally biased region" description="Polar residues" evidence="1">
    <location>
        <begin position="294"/>
        <end position="321"/>
    </location>
</feature>
<sequence>MSGVQGFINGRYPAQQEHQGSPRQASATLFKVPVPSTRLAHSESRSKKSGPAYNHPNGQSPAGQHAPLRGSKAAQPSNEHRDGFDTDAESLEDTTIMSLGDDSRNGNQLRRGLDQAQSTVPNPRSHLSYGAGYEQRPSAQRLDQLESDDPAIEGEGEDEAESYSESGDEEDDEGGENGEKVGQGEDAEEPPFTNARYMQFNDAEPHLFRERTPGFKHIRLQDVLANGSPSIRDIVMSNPQKYQILENSLPTRGRSRGSSAAESNADQARSDQIRKRHPAQQVQPNTFQEDDLSSIKQPSISAQSPALNGTRSEQQRSSQPTPAAALQKPLYMAQVLSADSTSPTRGIKSNVADNGSDGMVLPPGQHKASFSADSPGAYVMNGTQLHSGDENATSISKGDRSLQFTPQHDEGVEESNERASIASLEGTKSRKRARDLDYSLDRLSNMTFEQLQNEAFDHDPTAPAPALPQEVANGALVQKLDYMLRLKEHETKASQRSAFFASLPIEQYEDCGDIIVEKFASIVTKFKDARRQRRKVVSDFEDEVAKREAKVRGKASAVEKDLGRLKRGGEEVVRGKAPSS</sequence>
<organism evidence="3 4">
    <name type="scientific">Stereocaulon virgatum</name>
    <dbReference type="NCBI Taxonomy" id="373712"/>
    <lineage>
        <taxon>Eukaryota</taxon>
        <taxon>Fungi</taxon>
        <taxon>Dikarya</taxon>
        <taxon>Ascomycota</taxon>
        <taxon>Pezizomycotina</taxon>
        <taxon>Lecanoromycetes</taxon>
        <taxon>OSLEUM clade</taxon>
        <taxon>Lecanoromycetidae</taxon>
        <taxon>Lecanorales</taxon>
        <taxon>Lecanorineae</taxon>
        <taxon>Stereocaulaceae</taxon>
        <taxon>Stereocaulon</taxon>
    </lineage>
</organism>
<dbReference type="PANTHER" id="PTHR28244:SF1">
    <property type="entry name" value="RNA POLYMERASE I-SPECIFIC TRANSCRIPTION INITIATION FACTOR RRN11"/>
    <property type="match status" value="1"/>
</dbReference>
<dbReference type="PANTHER" id="PTHR28244">
    <property type="entry name" value="RNA POLYMERASE I-SPECIFIC TRANSCRIPTION INITIATION FACTOR RRN11"/>
    <property type="match status" value="1"/>
</dbReference>
<feature type="region of interest" description="Disordered" evidence="1">
    <location>
        <begin position="247"/>
        <end position="324"/>
    </location>
</feature>
<evidence type="ECO:0000256" key="1">
    <source>
        <dbReference type="SAM" id="MobiDB-lite"/>
    </source>
</evidence>
<dbReference type="InterPro" id="IPR029178">
    <property type="entry name" value="Ecm11_C"/>
</dbReference>
<keyword evidence="4" id="KW-1185">Reference proteome</keyword>
<dbReference type="Pfam" id="PF15463">
    <property type="entry name" value="ECM11"/>
    <property type="match status" value="1"/>
</dbReference>
<protein>
    <recommendedName>
        <fullName evidence="2">Extracellular mutant protein 11 C-terminal domain-containing protein</fullName>
    </recommendedName>
</protein>
<evidence type="ECO:0000313" key="3">
    <source>
        <dbReference type="EMBL" id="KAL2047013.1"/>
    </source>
</evidence>
<comment type="caution">
    <text evidence="3">The sequence shown here is derived from an EMBL/GenBank/DDBJ whole genome shotgun (WGS) entry which is preliminary data.</text>
</comment>
<feature type="compositionally biased region" description="Polar residues" evidence="1">
    <location>
        <begin position="16"/>
        <end position="27"/>
    </location>
</feature>
<reference evidence="3 4" key="1">
    <citation type="submission" date="2024-09" db="EMBL/GenBank/DDBJ databases">
        <title>Rethinking Asexuality: The Enigmatic Case of Functional Sexual Genes in Lepraria (Stereocaulaceae).</title>
        <authorList>
            <person name="Doellman M."/>
            <person name="Sun Y."/>
            <person name="Barcenas-Pena A."/>
            <person name="Lumbsch H.T."/>
            <person name="Grewe F."/>
        </authorList>
    </citation>
    <scope>NUCLEOTIDE SEQUENCE [LARGE SCALE GENOMIC DNA]</scope>
    <source>
        <strain evidence="3 4">Mercado 3170</strain>
    </source>
</reference>
<dbReference type="InterPro" id="IPR053029">
    <property type="entry name" value="RNA_pol_I-specific_init_factor"/>
</dbReference>
<feature type="region of interest" description="Disordered" evidence="1">
    <location>
        <begin position="338"/>
        <end position="428"/>
    </location>
</feature>
<evidence type="ECO:0000313" key="4">
    <source>
        <dbReference type="Proteomes" id="UP001590950"/>
    </source>
</evidence>
<evidence type="ECO:0000259" key="2">
    <source>
        <dbReference type="Pfam" id="PF15463"/>
    </source>
</evidence>